<evidence type="ECO:0008006" key="4">
    <source>
        <dbReference type="Google" id="ProtNLM"/>
    </source>
</evidence>
<keyword evidence="1" id="KW-1133">Transmembrane helix</keyword>
<evidence type="ECO:0000313" key="2">
    <source>
        <dbReference type="EMBL" id="GGF98597.1"/>
    </source>
</evidence>
<organism evidence="2 3">
    <name type="scientific">Paenibacillus aceti</name>
    <dbReference type="NCBI Taxonomy" id="1820010"/>
    <lineage>
        <taxon>Bacteria</taxon>
        <taxon>Bacillati</taxon>
        <taxon>Bacillota</taxon>
        <taxon>Bacilli</taxon>
        <taxon>Bacillales</taxon>
        <taxon>Paenibacillaceae</taxon>
        <taxon>Paenibacillus</taxon>
    </lineage>
</organism>
<feature type="transmembrane region" description="Helical" evidence="1">
    <location>
        <begin position="12"/>
        <end position="37"/>
    </location>
</feature>
<evidence type="ECO:0000313" key="3">
    <source>
        <dbReference type="Proteomes" id="UP000608420"/>
    </source>
</evidence>
<keyword evidence="1" id="KW-0812">Transmembrane</keyword>
<feature type="transmembrane region" description="Helical" evidence="1">
    <location>
        <begin position="319"/>
        <end position="349"/>
    </location>
</feature>
<keyword evidence="1" id="KW-0472">Membrane</keyword>
<sequence length="416" mass="47338">MLRLVYYEIRKNYLRSYVLAAILLFLVLNACMIYRGYVSGDGLMGYFMPHTRDTKVEWDFYHRMHRQLDGPLTADKARYVSDEYERLSALTADGTYNEQGQTDTYTGHIWNDYVMITKYFYEPMKYAASYEKEIEQVVVKAKDNVSFYQNYNNSYEQAKNKYIQDHYSGRKIPVFYDGKPWELLFNYRFSDLLILLLMLLGLVPIYAHEKETKMDDLMMSSRRGKGNMGLAKVLSAFIYIACLLLMFSGVNLATFAALYRLSGAGMPVYAIEAYQYTPVSLSVGGFYILLILLKMIGLAVAGLGLCLLSALFQRVIYPYLLGVLLFISGLYASGYLASVEAGYMVWALVSPFSLLKGHELLIDLLGVNIGYTFVLRLTVCVILQLIISIVLYGVIRLFSTSSRFSRSTGFAVKEGA</sequence>
<feature type="transmembrane region" description="Helical" evidence="1">
    <location>
        <begin position="229"/>
        <end position="259"/>
    </location>
</feature>
<dbReference type="RefSeq" id="WP_120461793.1">
    <property type="nucleotide sequence ID" value="NZ_BMIW01000012.1"/>
</dbReference>
<evidence type="ECO:0000256" key="1">
    <source>
        <dbReference type="SAM" id="Phobius"/>
    </source>
</evidence>
<gene>
    <name evidence="2" type="ORF">GCM10010913_20530</name>
</gene>
<reference evidence="3" key="1">
    <citation type="journal article" date="2019" name="Int. J. Syst. Evol. Microbiol.">
        <title>The Global Catalogue of Microorganisms (GCM) 10K type strain sequencing project: providing services to taxonomists for standard genome sequencing and annotation.</title>
        <authorList>
            <consortium name="The Broad Institute Genomics Platform"/>
            <consortium name="The Broad Institute Genome Sequencing Center for Infectious Disease"/>
            <person name="Wu L."/>
            <person name="Ma J."/>
        </authorList>
    </citation>
    <scope>NUCLEOTIDE SEQUENCE [LARGE SCALE GENOMIC DNA]</scope>
    <source>
        <strain evidence="3">CGMCC 1.15420</strain>
    </source>
</reference>
<name>A0ABQ1VTP2_9BACL</name>
<feature type="transmembrane region" description="Helical" evidence="1">
    <location>
        <begin position="369"/>
        <end position="395"/>
    </location>
</feature>
<accession>A0ABQ1VTP2</accession>
<dbReference type="Proteomes" id="UP000608420">
    <property type="component" value="Unassembled WGS sequence"/>
</dbReference>
<comment type="caution">
    <text evidence="2">The sequence shown here is derived from an EMBL/GenBank/DDBJ whole genome shotgun (WGS) entry which is preliminary data.</text>
</comment>
<feature type="transmembrane region" description="Helical" evidence="1">
    <location>
        <begin position="189"/>
        <end position="208"/>
    </location>
</feature>
<proteinExistence type="predicted"/>
<feature type="transmembrane region" description="Helical" evidence="1">
    <location>
        <begin position="286"/>
        <end position="312"/>
    </location>
</feature>
<keyword evidence="3" id="KW-1185">Reference proteome</keyword>
<protein>
    <recommendedName>
        <fullName evidence="4">ABC transporter permease</fullName>
    </recommendedName>
</protein>
<dbReference type="EMBL" id="BMIW01000012">
    <property type="protein sequence ID" value="GGF98597.1"/>
    <property type="molecule type" value="Genomic_DNA"/>
</dbReference>